<organism evidence="5 6">
    <name type="scientific">Rheinheimera lutimaris</name>
    <dbReference type="NCBI Taxonomy" id="2740584"/>
    <lineage>
        <taxon>Bacteria</taxon>
        <taxon>Pseudomonadati</taxon>
        <taxon>Pseudomonadota</taxon>
        <taxon>Gammaproteobacteria</taxon>
        <taxon>Chromatiales</taxon>
        <taxon>Chromatiaceae</taxon>
        <taxon>Rheinheimera</taxon>
    </lineage>
</organism>
<comment type="caution">
    <text evidence="5">The sequence shown here is derived from an EMBL/GenBank/DDBJ whole genome shotgun (WGS) entry which is preliminary data.</text>
</comment>
<comment type="similarity">
    <text evidence="4">Belongs to the Syd family.</text>
</comment>
<dbReference type="HAMAP" id="MF_01104">
    <property type="entry name" value="Syd"/>
    <property type="match status" value="1"/>
</dbReference>
<evidence type="ECO:0000256" key="2">
    <source>
        <dbReference type="ARBA" id="ARBA00022519"/>
    </source>
</evidence>
<sequence>MTLATNYSQFIQQAIQWHQQQQLTLSSWADPASPSPCQQGDIVDNTVQWQPVLQQPAADFSNVEQALELQLHTDIKTFYQLYYGAGLAASHPRGKLALLMVWNSDDVKRLQENIIGHIIMKRRLKQRETVFFATTEDDEILLSVLNSSGEVYLEHVGREVTEKLADNLADFLAQLTPCGYDGL</sequence>
<evidence type="ECO:0000313" key="5">
    <source>
        <dbReference type="EMBL" id="NRQ42633.1"/>
    </source>
</evidence>
<dbReference type="RefSeq" id="WP_173500882.1">
    <property type="nucleotide sequence ID" value="NZ_JABSOD010000007.1"/>
</dbReference>
<name>A0A7Y5AQF3_9GAMM</name>
<reference evidence="5 6" key="1">
    <citation type="submission" date="2020-06" db="EMBL/GenBank/DDBJ databases">
        <title>Rheinheimera sp. nov., a marine bacterium isolated from coastal.</title>
        <authorList>
            <person name="Yu Q."/>
            <person name="Qi Y."/>
            <person name="Pu J."/>
        </authorList>
    </citation>
    <scope>NUCLEOTIDE SEQUENCE [LARGE SCALE GENOMIC DNA]</scope>
    <source>
        <strain evidence="5 6">YQF-2</strain>
    </source>
</reference>
<comment type="function">
    <text evidence="4">Interacts with the SecY protein in vivo. May bind preferentially to an uncomplexed state of SecY, thus functioning either as a chelating agent for excess SecY in the cell or as a regulatory factor that negatively controls the translocase function.</text>
</comment>
<dbReference type="AlphaFoldDB" id="A0A7Y5AQF3"/>
<proteinExistence type="inferred from homology"/>
<gene>
    <name evidence="4 5" type="primary">syd</name>
    <name evidence="5" type="ORF">HRH59_08640</name>
</gene>
<comment type="subcellular location">
    <subcellularLocation>
        <location evidence="4">Cell inner membrane</location>
        <topology evidence="4">Peripheral membrane protein</topology>
        <orientation evidence="4">Cytoplasmic side</orientation>
    </subcellularLocation>
    <text evidence="4">Loosely associated with the cytoplasmic side of the inner membrane, probably via SecY.</text>
</comment>
<dbReference type="Pfam" id="PF07348">
    <property type="entry name" value="Syd"/>
    <property type="match status" value="1"/>
</dbReference>
<dbReference type="Gene3D" id="3.40.1580.20">
    <property type="entry name" value="Syd protein"/>
    <property type="match status" value="1"/>
</dbReference>
<evidence type="ECO:0000313" key="6">
    <source>
        <dbReference type="Proteomes" id="UP000523161"/>
    </source>
</evidence>
<accession>A0A7Y5AQF3</accession>
<dbReference type="CDD" id="cd16323">
    <property type="entry name" value="Syd"/>
    <property type="match status" value="1"/>
</dbReference>
<keyword evidence="2 4" id="KW-0997">Cell inner membrane</keyword>
<dbReference type="SUPFAM" id="SSF160631">
    <property type="entry name" value="SMI1/KNR4-like"/>
    <property type="match status" value="1"/>
</dbReference>
<keyword evidence="6" id="KW-1185">Reference proteome</keyword>
<keyword evidence="1 4" id="KW-1003">Cell membrane</keyword>
<dbReference type="EMBL" id="JABSOD010000007">
    <property type="protein sequence ID" value="NRQ42633.1"/>
    <property type="molecule type" value="Genomic_DNA"/>
</dbReference>
<dbReference type="NCBIfam" id="NF003439">
    <property type="entry name" value="PRK04968.1"/>
    <property type="match status" value="1"/>
</dbReference>
<dbReference type="InterPro" id="IPR009948">
    <property type="entry name" value="Syd"/>
</dbReference>
<dbReference type="Proteomes" id="UP000523161">
    <property type="component" value="Unassembled WGS sequence"/>
</dbReference>
<evidence type="ECO:0000256" key="3">
    <source>
        <dbReference type="ARBA" id="ARBA00023136"/>
    </source>
</evidence>
<dbReference type="InterPro" id="IPR037883">
    <property type="entry name" value="Knr4/Smi1-like_sf"/>
</dbReference>
<evidence type="ECO:0000256" key="1">
    <source>
        <dbReference type="ARBA" id="ARBA00022475"/>
    </source>
</evidence>
<evidence type="ECO:0000256" key="4">
    <source>
        <dbReference type="HAMAP-Rule" id="MF_01104"/>
    </source>
</evidence>
<protein>
    <recommendedName>
        <fullName evidence="4">Protein Syd</fullName>
    </recommendedName>
</protein>
<dbReference type="GO" id="GO:0009898">
    <property type="term" value="C:cytoplasmic side of plasma membrane"/>
    <property type="evidence" value="ECO:0007669"/>
    <property type="project" value="InterPro"/>
</dbReference>
<keyword evidence="3 4" id="KW-0472">Membrane</keyword>
<dbReference type="InterPro" id="IPR038228">
    <property type="entry name" value="Syd_sf"/>
</dbReference>